<comment type="caution">
    <text evidence="2">The sequence shown here is derived from an EMBL/GenBank/DDBJ whole genome shotgun (WGS) entry which is preliminary data.</text>
</comment>
<evidence type="ECO:0000313" key="3">
    <source>
        <dbReference type="Proteomes" id="UP000053586"/>
    </source>
</evidence>
<accession>H5TCC9</accession>
<evidence type="ECO:0000313" key="2">
    <source>
        <dbReference type="EMBL" id="GAB55956.1"/>
    </source>
</evidence>
<keyword evidence="1" id="KW-1133">Transmembrane helix</keyword>
<proteinExistence type="predicted"/>
<dbReference type="EMBL" id="BAET01000019">
    <property type="protein sequence ID" value="GAB55956.1"/>
    <property type="molecule type" value="Genomic_DNA"/>
</dbReference>
<dbReference type="AlphaFoldDB" id="H5TCC9"/>
<dbReference type="Proteomes" id="UP000053586">
    <property type="component" value="Unassembled WGS sequence"/>
</dbReference>
<protein>
    <submittedName>
        <fullName evidence="2">Uncharacterized protein</fullName>
    </submittedName>
</protein>
<keyword evidence="1" id="KW-0812">Transmembrane</keyword>
<sequence length="54" mass="6219">MMNVSPYQPVWLESFLCYLLFDLAMLSIVVLGYFGIKFIAKVVSRSASSRSRFH</sequence>
<name>H5TCC9_9ALTE</name>
<keyword evidence="3" id="KW-1185">Reference proteome</keyword>
<reference evidence="2 3" key="1">
    <citation type="journal article" date="2012" name="J. Bacteriol.">
        <title>Genome sequence of proteorhodopsin-containing sea ice bacterium Glaciecola punicea ACAM 611T.</title>
        <authorList>
            <person name="Qin Q.-L."/>
            <person name="Xie B.-B."/>
            <person name="Shu Y.-L."/>
            <person name="Rong J.-C."/>
            <person name="Zhao D.-L."/>
            <person name="Zhang X.-Y."/>
            <person name="Chen X.-L."/>
            <person name="Zhou B.-C."/>
            <person name="Zhanga Y.-Z."/>
        </authorList>
    </citation>
    <scope>NUCLEOTIDE SEQUENCE [LARGE SCALE GENOMIC DNA]</scope>
    <source>
        <strain evidence="2 3">ACAM 611</strain>
    </source>
</reference>
<gene>
    <name evidence="2" type="ORF">GPUN_1840</name>
</gene>
<evidence type="ECO:0000256" key="1">
    <source>
        <dbReference type="SAM" id="Phobius"/>
    </source>
</evidence>
<organism evidence="2 3">
    <name type="scientific">Glaciecola punicea ACAM 611</name>
    <dbReference type="NCBI Taxonomy" id="1121923"/>
    <lineage>
        <taxon>Bacteria</taxon>
        <taxon>Pseudomonadati</taxon>
        <taxon>Pseudomonadota</taxon>
        <taxon>Gammaproteobacteria</taxon>
        <taxon>Alteromonadales</taxon>
        <taxon>Alteromonadaceae</taxon>
        <taxon>Glaciecola</taxon>
    </lineage>
</organism>
<keyword evidence="1" id="KW-0472">Membrane</keyword>
<reference evidence="2 3" key="2">
    <citation type="journal article" date="2017" name="Antonie Van Leeuwenhoek">
        <title>Rhizobium rhizosphaerae sp. nov., a novel species isolated from rice rhizosphere.</title>
        <authorList>
            <person name="Zhao J.J."/>
            <person name="Zhang J."/>
            <person name="Zhang R.J."/>
            <person name="Zhang C.W."/>
            <person name="Yin H.Q."/>
            <person name="Zhang X.X."/>
        </authorList>
    </citation>
    <scope>NUCLEOTIDE SEQUENCE [LARGE SCALE GENOMIC DNA]</scope>
    <source>
        <strain evidence="2 3">ACAM 611</strain>
    </source>
</reference>
<feature type="transmembrane region" description="Helical" evidence="1">
    <location>
        <begin position="12"/>
        <end position="36"/>
    </location>
</feature>